<dbReference type="Gene3D" id="1.10.3720.10">
    <property type="entry name" value="MetI-like"/>
    <property type="match status" value="1"/>
</dbReference>
<comment type="similarity">
    <text evidence="7">Belongs to the binding-protein-dependent transport system permease family.</text>
</comment>
<keyword evidence="6 7" id="KW-0472">Membrane</keyword>
<dbReference type="PANTHER" id="PTHR30151">
    <property type="entry name" value="ALKANE SULFONATE ABC TRANSPORTER-RELATED, MEMBRANE SUBUNIT"/>
    <property type="match status" value="1"/>
</dbReference>
<organism evidence="9 10">
    <name type="scientific">Paenibacillus roseus</name>
    <dbReference type="NCBI Taxonomy" id="2798579"/>
    <lineage>
        <taxon>Bacteria</taxon>
        <taxon>Bacillati</taxon>
        <taxon>Bacillota</taxon>
        <taxon>Bacilli</taxon>
        <taxon>Bacillales</taxon>
        <taxon>Paenibacillaceae</taxon>
        <taxon>Paenibacillus</taxon>
    </lineage>
</organism>
<feature type="transmembrane region" description="Helical" evidence="7">
    <location>
        <begin position="142"/>
        <end position="161"/>
    </location>
</feature>
<dbReference type="PROSITE" id="PS50928">
    <property type="entry name" value="ABC_TM1"/>
    <property type="match status" value="1"/>
</dbReference>
<evidence type="ECO:0000256" key="2">
    <source>
        <dbReference type="ARBA" id="ARBA00022448"/>
    </source>
</evidence>
<proteinExistence type="inferred from homology"/>
<evidence type="ECO:0000256" key="4">
    <source>
        <dbReference type="ARBA" id="ARBA00022692"/>
    </source>
</evidence>
<dbReference type="InterPro" id="IPR035906">
    <property type="entry name" value="MetI-like_sf"/>
</dbReference>
<dbReference type="CDD" id="cd06261">
    <property type="entry name" value="TM_PBP2"/>
    <property type="match status" value="1"/>
</dbReference>
<keyword evidence="3" id="KW-1003">Cell membrane</keyword>
<protein>
    <submittedName>
        <fullName evidence="9">ABC transporter permease</fullName>
    </submittedName>
</protein>
<dbReference type="InterPro" id="IPR000515">
    <property type="entry name" value="MetI-like"/>
</dbReference>
<feature type="transmembrane region" description="Helical" evidence="7">
    <location>
        <begin position="195"/>
        <end position="217"/>
    </location>
</feature>
<gene>
    <name evidence="9" type="ORF">JFN88_09840</name>
</gene>
<keyword evidence="4 7" id="KW-0812">Transmembrane</keyword>
<accession>A0A934MKZ3</accession>
<dbReference type="AlphaFoldDB" id="A0A934MKZ3"/>
<name>A0A934MKZ3_9BACL</name>
<feature type="domain" description="ABC transmembrane type-1" evidence="8">
    <location>
        <begin position="72"/>
        <end position="256"/>
    </location>
</feature>
<keyword evidence="5 7" id="KW-1133">Transmembrane helix</keyword>
<dbReference type="EMBL" id="JAELUP010000033">
    <property type="protein sequence ID" value="MBJ6361600.1"/>
    <property type="molecule type" value="Genomic_DNA"/>
</dbReference>
<evidence type="ECO:0000256" key="7">
    <source>
        <dbReference type="RuleBase" id="RU363032"/>
    </source>
</evidence>
<evidence type="ECO:0000313" key="9">
    <source>
        <dbReference type="EMBL" id="MBJ6361600.1"/>
    </source>
</evidence>
<reference evidence="9" key="1">
    <citation type="submission" date="2020-12" db="EMBL/GenBank/DDBJ databases">
        <authorList>
            <person name="Huq M.A."/>
        </authorList>
    </citation>
    <scope>NUCLEOTIDE SEQUENCE</scope>
    <source>
        <strain evidence="9">MAHUQ-46</strain>
    </source>
</reference>
<keyword evidence="2 7" id="KW-0813">Transport</keyword>
<feature type="transmembrane region" description="Helical" evidence="7">
    <location>
        <begin position="237"/>
        <end position="259"/>
    </location>
</feature>
<dbReference type="Proteomes" id="UP000640274">
    <property type="component" value="Unassembled WGS sequence"/>
</dbReference>
<dbReference type="GO" id="GO:0005886">
    <property type="term" value="C:plasma membrane"/>
    <property type="evidence" value="ECO:0007669"/>
    <property type="project" value="UniProtKB-SubCell"/>
</dbReference>
<evidence type="ECO:0000256" key="3">
    <source>
        <dbReference type="ARBA" id="ARBA00022475"/>
    </source>
</evidence>
<evidence type="ECO:0000256" key="5">
    <source>
        <dbReference type="ARBA" id="ARBA00022989"/>
    </source>
</evidence>
<feature type="transmembrane region" description="Helical" evidence="7">
    <location>
        <begin position="25"/>
        <end position="48"/>
    </location>
</feature>
<keyword evidence="10" id="KW-1185">Reference proteome</keyword>
<dbReference type="Pfam" id="PF00528">
    <property type="entry name" value="BPD_transp_1"/>
    <property type="match status" value="1"/>
</dbReference>
<dbReference type="GO" id="GO:0042918">
    <property type="term" value="P:alkanesulfonate transmembrane transport"/>
    <property type="evidence" value="ECO:0007669"/>
    <property type="project" value="UniProtKB-ARBA"/>
</dbReference>
<feature type="transmembrane region" description="Helical" evidence="7">
    <location>
        <begin position="115"/>
        <end position="136"/>
    </location>
</feature>
<comment type="subcellular location">
    <subcellularLocation>
        <location evidence="1 7">Cell membrane</location>
        <topology evidence="1 7">Multi-pass membrane protein</topology>
    </subcellularLocation>
</comment>
<dbReference type="SUPFAM" id="SSF161098">
    <property type="entry name" value="MetI-like"/>
    <property type="match status" value="1"/>
</dbReference>
<evidence type="ECO:0000256" key="1">
    <source>
        <dbReference type="ARBA" id="ARBA00004651"/>
    </source>
</evidence>
<dbReference type="PANTHER" id="PTHR30151:SF38">
    <property type="entry name" value="ALIPHATIC SULFONATES TRANSPORT PERMEASE PROTEIN SSUC-RELATED"/>
    <property type="match status" value="1"/>
</dbReference>
<feature type="transmembrane region" description="Helical" evidence="7">
    <location>
        <begin position="83"/>
        <end position="103"/>
    </location>
</feature>
<sequence length="272" mass="29860">MTSPVPVRGSKPGAKRARARRRVDLLIASALPVLILAVWQTVGSIGLVESMFLPTPWQIVKGFRELAVTGELFQHIGISLGRAAVGFSVGGAAAFVMGIWTGFSRRAEDMIDPSVQWLRMIPNLAIGPLIILWFGFSETSKIIIIAVGSFFPIYINTFLGIRSVDNKLYEVSRVLSFNSFQQVRRLVLPSSLPHLLLGVRLSLAISWLSLVVAELIGASSGVGHLILYASQNARTDLVFVGVIVFAVVGKAVDSLVRYLDRKWLKWRDGYRG</sequence>
<evidence type="ECO:0000256" key="6">
    <source>
        <dbReference type="ARBA" id="ARBA00023136"/>
    </source>
</evidence>
<dbReference type="FunFam" id="1.10.3720.10:FF:000003">
    <property type="entry name" value="Aliphatic sulfonate ABC transporter permease"/>
    <property type="match status" value="1"/>
</dbReference>
<evidence type="ECO:0000313" key="10">
    <source>
        <dbReference type="Proteomes" id="UP000640274"/>
    </source>
</evidence>
<evidence type="ECO:0000259" key="8">
    <source>
        <dbReference type="PROSITE" id="PS50928"/>
    </source>
</evidence>
<comment type="caution">
    <text evidence="9">The sequence shown here is derived from an EMBL/GenBank/DDBJ whole genome shotgun (WGS) entry which is preliminary data.</text>
</comment>